<evidence type="ECO:0000313" key="8">
    <source>
        <dbReference type="Proteomes" id="UP000066995"/>
    </source>
</evidence>
<feature type="transmembrane region" description="Helical" evidence="5">
    <location>
        <begin position="374"/>
        <end position="395"/>
    </location>
</feature>
<evidence type="ECO:0000256" key="5">
    <source>
        <dbReference type="SAM" id="Phobius"/>
    </source>
</evidence>
<dbReference type="CDD" id="cd17365">
    <property type="entry name" value="MFS_PcaK_like"/>
    <property type="match status" value="1"/>
</dbReference>
<protein>
    <submittedName>
        <fullName evidence="7">MFS family major facilitator transporter ProP</fullName>
    </submittedName>
</protein>
<reference evidence="7 8" key="1">
    <citation type="submission" date="2013-12" db="EMBL/GenBank/DDBJ databases">
        <title>Annotation of the Mannheimia varigena USDA-ARS-USMARC-1296 complete genome.</title>
        <authorList>
            <person name="Harhay G.P."/>
            <person name="Clawson M.L."/>
            <person name="Murray R.W."/>
            <person name="Lubbers B.V."/>
            <person name="Heaton M.P."/>
            <person name="Chitko-Mckown C.G."/>
            <person name="Harhay D.M."/>
            <person name="Smith T.P.L."/>
        </authorList>
    </citation>
    <scope>NUCLEOTIDE SEQUENCE [LARGE SCALE GENOMIC DNA]</scope>
    <source>
        <strain evidence="7 8">USDA-ARS-USMARC-1296</strain>
    </source>
</reference>
<feature type="transmembrane region" description="Helical" evidence="5">
    <location>
        <begin position="143"/>
        <end position="165"/>
    </location>
</feature>
<dbReference type="PROSITE" id="PS00216">
    <property type="entry name" value="SUGAR_TRANSPORT_1"/>
    <property type="match status" value="1"/>
</dbReference>
<dbReference type="InterPro" id="IPR011701">
    <property type="entry name" value="MFS"/>
</dbReference>
<gene>
    <name evidence="7" type="ORF">X808_7080</name>
</gene>
<feature type="transmembrane region" description="Helical" evidence="5">
    <location>
        <begin position="407"/>
        <end position="425"/>
    </location>
</feature>
<dbReference type="PANTHER" id="PTHR23508:SF10">
    <property type="entry name" value="CARBOXYLIC ACID TRANSPORTER PROTEIN HOMOLOG"/>
    <property type="match status" value="1"/>
</dbReference>
<keyword evidence="3 5" id="KW-1133">Transmembrane helix</keyword>
<dbReference type="GO" id="GO:0005886">
    <property type="term" value="C:plasma membrane"/>
    <property type="evidence" value="ECO:0007669"/>
    <property type="project" value="TreeGrafter"/>
</dbReference>
<evidence type="ECO:0000313" key="7">
    <source>
        <dbReference type="EMBL" id="AHG75231.1"/>
    </source>
</evidence>
<dbReference type="RefSeq" id="WP_025216974.1">
    <property type="nucleotide sequence ID" value="NZ_CP006943.1"/>
</dbReference>
<dbReference type="PROSITE" id="PS50850">
    <property type="entry name" value="MFS"/>
    <property type="match status" value="1"/>
</dbReference>
<feature type="transmembrane region" description="Helical" evidence="5">
    <location>
        <begin position="17"/>
        <end position="41"/>
    </location>
</feature>
<keyword evidence="4 5" id="KW-0472">Membrane</keyword>
<name>W0Q9P3_9PAST</name>
<proteinExistence type="predicted"/>
<dbReference type="KEGG" id="mvi:X808_7080"/>
<dbReference type="AlphaFoldDB" id="W0Q9P3"/>
<dbReference type="InterPro" id="IPR020846">
    <property type="entry name" value="MFS_dom"/>
</dbReference>
<accession>W0Q9P3</accession>
<feature type="transmembrane region" description="Helical" evidence="5">
    <location>
        <begin position="317"/>
        <end position="335"/>
    </location>
</feature>
<dbReference type="HOGENOM" id="CLU_001265_46_4_6"/>
<dbReference type="InterPro" id="IPR036259">
    <property type="entry name" value="MFS_trans_sf"/>
</dbReference>
<feature type="transmembrane region" description="Helical" evidence="5">
    <location>
        <begin position="290"/>
        <end position="310"/>
    </location>
</feature>
<evidence type="ECO:0000259" key="6">
    <source>
        <dbReference type="PROSITE" id="PS50850"/>
    </source>
</evidence>
<evidence type="ECO:0000256" key="4">
    <source>
        <dbReference type="ARBA" id="ARBA00023136"/>
    </source>
</evidence>
<organism evidence="7 8">
    <name type="scientific">Mannheimia varigena USDA-ARS-USMARC-1296</name>
    <dbReference type="NCBI Taxonomy" id="1433287"/>
    <lineage>
        <taxon>Bacteria</taxon>
        <taxon>Pseudomonadati</taxon>
        <taxon>Pseudomonadota</taxon>
        <taxon>Gammaproteobacteria</taxon>
        <taxon>Pasteurellales</taxon>
        <taxon>Pasteurellaceae</taxon>
        <taxon>Mannheimia</taxon>
    </lineage>
</organism>
<keyword evidence="8" id="KW-1185">Reference proteome</keyword>
<comment type="subcellular location">
    <subcellularLocation>
        <location evidence="1">Membrane</location>
        <topology evidence="1">Multi-pass membrane protein</topology>
    </subcellularLocation>
</comment>
<dbReference type="Pfam" id="PF07690">
    <property type="entry name" value="MFS_1"/>
    <property type="match status" value="1"/>
</dbReference>
<feature type="domain" description="Major facilitator superfamily (MFS) profile" evidence="6">
    <location>
        <begin position="19"/>
        <end position="430"/>
    </location>
</feature>
<feature type="transmembrane region" description="Helical" evidence="5">
    <location>
        <begin position="85"/>
        <end position="104"/>
    </location>
</feature>
<dbReference type="Gene3D" id="1.20.1250.20">
    <property type="entry name" value="MFS general substrate transporter like domains"/>
    <property type="match status" value="1"/>
</dbReference>
<evidence type="ECO:0000256" key="1">
    <source>
        <dbReference type="ARBA" id="ARBA00004141"/>
    </source>
</evidence>
<feature type="transmembrane region" description="Helical" evidence="5">
    <location>
        <begin position="171"/>
        <end position="193"/>
    </location>
</feature>
<feature type="transmembrane region" description="Helical" evidence="5">
    <location>
        <begin position="252"/>
        <end position="270"/>
    </location>
</feature>
<feature type="transmembrane region" description="Helical" evidence="5">
    <location>
        <begin position="110"/>
        <end position="131"/>
    </location>
</feature>
<keyword evidence="2 5" id="KW-0812">Transmembrane</keyword>
<dbReference type="EMBL" id="CP006943">
    <property type="protein sequence ID" value="AHG75231.1"/>
    <property type="molecule type" value="Genomic_DNA"/>
</dbReference>
<sequence length="433" mass="46003">MDIHQTIAQNRMSSFQWLVVGLTVLLNMLDGFDLMALAFTAKSIREELHLDGAAIGSLMSAGLFGMAIGSLCLSPLADKFGRRPLLLLGTALATVGMLLTYFAGSAFEIGLYRILTGLGVAAILTGTNVLVSEYSSQKWRGLAIAIYASGFGIGAMLGGMSAVLLQDVYGWRAVFLVGAILTGAVFLLLFFVLPESVEFLISKRPVNAKERLNKIAVKLGLGSGWELPEIETKGQNKVAITRLFEPEYRRNTLLIWVAFIAISASFYFISSWTPALLEEAGMPKTQSQTVGMAISVGGTIGSLIFGFLVSRWAAKNILQLFSILAAAAVIAFVFAGNLGLAIALAILVGGLINGCITGLYTINPTLYASDFRSTGVGTAIGVGRLGSIVSPTLAGILLDAGWQKNELYLGTVAVLFIAACTVHFIKQKISKAK</sequence>
<dbReference type="Proteomes" id="UP000066995">
    <property type="component" value="Chromosome"/>
</dbReference>
<feature type="transmembrane region" description="Helical" evidence="5">
    <location>
        <begin position="53"/>
        <end position="73"/>
    </location>
</feature>
<dbReference type="InterPro" id="IPR005829">
    <property type="entry name" value="Sugar_transporter_CS"/>
</dbReference>
<feature type="transmembrane region" description="Helical" evidence="5">
    <location>
        <begin position="341"/>
        <end position="362"/>
    </location>
</feature>
<dbReference type="GO" id="GO:0046943">
    <property type="term" value="F:carboxylic acid transmembrane transporter activity"/>
    <property type="evidence" value="ECO:0007669"/>
    <property type="project" value="TreeGrafter"/>
</dbReference>
<dbReference type="PATRIC" id="fig|1433287.3.peg.706"/>
<dbReference type="OrthoDB" id="7066727at2"/>
<dbReference type="PANTHER" id="PTHR23508">
    <property type="entry name" value="CARBOXYLIC ACID TRANSPORTER PROTEIN HOMOLOG"/>
    <property type="match status" value="1"/>
</dbReference>
<evidence type="ECO:0000256" key="2">
    <source>
        <dbReference type="ARBA" id="ARBA00022692"/>
    </source>
</evidence>
<dbReference type="SUPFAM" id="SSF103473">
    <property type="entry name" value="MFS general substrate transporter"/>
    <property type="match status" value="1"/>
</dbReference>
<dbReference type="STRING" id="1433287.X808_7080"/>
<dbReference type="eggNOG" id="COG2814">
    <property type="taxonomic scope" value="Bacteria"/>
</dbReference>
<evidence type="ECO:0000256" key="3">
    <source>
        <dbReference type="ARBA" id="ARBA00022989"/>
    </source>
</evidence>